<name>A0AC61RKY6_9BACT</name>
<sequence length="137" mass="15744">MKFNDEKFRQWENETHIPDDIMTMVNYIAEKIGHDGQIAEETIAIHNRVGLVVGYAKGFSVTHCTSSYADGPTPDLSGAFSKWLKGLDFKLENSFGDNGMDSATNWHDTFWTNQFIYTPSETSEDKFIIWEDDDYEE</sequence>
<protein>
    <submittedName>
        <fullName evidence="1">Uncharacterized protein</fullName>
    </submittedName>
</protein>
<dbReference type="Proteomes" id="UP000306319">
    <property type="component" value="Unassembled WGS sequence"/>
</dbReference>
<comment type="caution">
    <text evidence="1">The sequence shown here is derived from an EMBL/GenBank/DDBJ whole genome shotgun (WGS) entry which is preliminary data.</text>
</comment>
<organism evidence="1 2">
    <name type="scientific">Lepagella muris</name>
    <dbReference type="NCBI Taxonomy" id="3032870"/>
    <lineage>
        <taxon>Bacteria</taxon>
        <taxon>Pseudomonadati</taxon>
        <taxon>Bacteroidota</taxon>
        <taxon>Bacteroidia</taxon>
        <taxon>Bacteroidales</taxon>
        <taxon>Muribaculaceae</taxon>
        <taxon>Lepagella</taxon>
    </lineage>
</organism>
<evidence type="ECO:0000313" key="2">
    <source>
        <dbReference type="Proteomes" id="UP000306319"/>
    </source>
</evidence>
<dbReference type="EMBL" id="SRYB01000001">
    <property type="protein sequence ID" value="TGY80975.1"/>
    <property type="molecule type" value="Genomic_DNA"/>
</dbReference>
<reference evidence="1" key="1">
    <citation type="submission" date="2019-04" db="EMBL/GenBank/DDBJ databases">
        <title>Microbes associate with the intestines of laboratory mice.</title>
        <authorList>
            <person name="Navarre W."/>
            <person name="Wong E."/>
            <person name="Huang K."/>
            <person name="Tropini C."/>
            <person name="Ng K."/>
            <person name="Yu B."/>
        </authorList>
    </citation>
    <scope>NUCLEOTIDE SEQUENCE</scope>
    <source>
        <strain evidence="1">NM04_E33</strain>
    </source>
</reference>
<evidence type="ECO:0000313" key="1">
    <source>
        <dbReference type="EMBL" id="TGY80975.1"/>
    </source>
</evidence>
<keyword evidence="2" id="KW-1185">Reference proteome</keyword>
<proteinExistence type="predicted"/>
<gene>
    <name evidence="1" type="ORF">E5331_00925</name>
</gene>
<accession>A0AC61RKY6</accession>